<evidence type="ECO:0000313" key="9">
    <source>
        <dbReference type="EMBL" id="CAE7506028.1"/>
    </source>
</evidence>
<feature type="transmembrane region" description="Helical" evidence="7">
    <location>
        <begin position="297"/>
        <end position="317"/>
    </location>
</feature>
<dbReference type="Pfam" id="PF13499">
    <property type="entry name" value="EF-hand_7"/>
    <property type="match status" value="1"/>
</dbReference>
<name>A0A812T177_9DINO</name>
<dbReference type="PANTHER" id="PTHR10037">
    <property type="entry name" value="VOLTAGE-GATED CATION CHANNEL CALCIUM AND SODIUM"/>
    <property type="match status" value="1"/>
</dbReference>
<keyword evidence="5 7" id="KW-0472">Membrane</keyword>
<reference evidence="9" key="1">
    <citation type="submission" date="2021-02" db="EMBL/GenBank/DDBJ databases">
        <authorList>
            <person name="Dougan E. K."/>
            <person name="Rhodes N."/>
            <person name="Thang M."/>
            <person name="Chan C."/>
        </authorList>
    </citation>
    <scope>NUCLEOTIDE SEQUENCE</scope>
</reference>
<dbReference type="Proteomes" id="UP000604046">
    <property type="component" value="Unassembled WGS sequence"/>
</dbReference>
<evidence type="ECO:0000256" key="6">
    <source>
        <dbReference type="SAM" id="MobiDB-lite"/>
    </source>
</evidence>
<proteinExistence type="predicted"/>
<evidence type="ECO:0000313" key="10">
    <source>
        <dbReference type="Proteomes" id="UP000604046"/>
    </source>
</evidence>
<dbReference type="SMART" id="SM00054">
    <property type="entry name" value="EFh"/>
    <property type="match status" value="2"/>
</dbReference>
<dbReference type="SUPFAM" id="SSF47473">
    <property type="entry name" value="EF-hand"/>
    <property type="match status" value="1"/>
</dbReference>
<dbReference type="AlphaFoldDB" id="A0A812T177"/>
<feature type="transmembrane region" description="Helical" evidence="7">
    <location>
        <begin position="259"/>
        <end position="285"/>
    </location>
</feature>
<feature type="domain" description="EF-hand" evidence="8">
    <location>
        <begin position="387"/>
        <end position="422"/>
    </location>
</feature>
<evidence type="ECO:0000256" key="3">
    <source>
        <dbReference type="ARBA" id="ARBA00022837"/>
    </source>
</evidence>
<keyword evidence="4 7" id="KW-1133">Transmembrane helix</keyword>
<dbReference type="GO" id="GO:0001518">
    <property type="term" value="C:voltage-gated sodium channel complex"/>
    <property type="evidence" value="ECO:0007669"/>
    <property type="project" value="TreeGrafter"/>
</dbReference>
<keyword evidence="10" id="KW-1185">Reference proteome</keyword>
<evidence type="ECO:0000259" key="8">
    <source>
        <dbReference type="PROSITE" id="PS50222"/>
    </source>
</evidence>
<dbReference type="GO" id="GO:0005248">
    <property type="term" value="F:voltage-gated sodium channel activity"/>
    <property type="evidence" value="ECO:0007669"/>
    <property type="project" value="TreeGrafter"/>
</dbReference>
<dbReference type="Gene3D" id="1.20.120.350">
    <property type="entry name" value="Voltage-gated potassium channels. Chain C"/>
    <property type="match status" value="1"/>
</dbReference>
<keyword evidence="3" id="KW-0106">Calcium</keyword>
<dbReference type="InterPro" id="IPR011992">
    <property type="entry name" value="EF-hand-dom_pair"/>
</dbReference>
<dbReference type="PROSITE" id="PS50222">
    <property type="entry name" value="EF_HAND_2"/>
    <property type="match status" value="2"/>
</dbReference>
<evidence type="ECO:0000256" key="2">
    <source>
        <dbReference type="ARBA" id="ARBA00022692"/>
    </source>
</evidence>
<keyword evidence="2 7" id="KW-0812">Transmembrane</keyword>
<feature type="transmembrane region" description="Helical" evidence="7">
    <location>
        <begin position="141"/>
        <end position="165"/>
    </location>
</feature>
<dbReference type="SUPFAM" id="SSF81324">
    <property type="entry name" value="Voltage-gated potassium channels"/>
    <property type="match status" value="1"/>
</dbReference>
<evidence type="ECO:0000256" key="7">
    <source>
        <dbReference type="SAM" id="Phobius"/>
    </source>
</evidence>
<evidence type="ECO:0000256" key="5">
    <source>
        <dbReference type="ARBA" id="ARBA00023136"/>
    </source>
</evidence>
<dbReference type="InterPro" id="IPR005821">
    <property type="entry name" value="Ion_trans_dom"/>
</dbReference>
<dbReference type="InterPro" id="IPR018247">
    <property type="entry name" value="EF_Hand_1_Ca_BS"/>
</dbReference>
<organism evidence="9 10">
    <name type="scientific">Symbiodinium natans</name>
    <dbReference type="NCBI Taxonomy" id="878477"/>
    <lineage>
        <taxon>Eukaryota</taxon>
        <taxon>Sar</taxon>
        <taxon>Alveolata</taxon>
        <taxon>Dinophyceae</taxon>
        <taxon>Suessiales</taxon>
        <taxon>Symbiodiniaceae</taxon>
        <taxon>Symbiodinium</taxon>
    </lineage>
</organism>
<evidence type="ECO:0000256" key="1">
    <source>
        <dbReference type="ARBA" id="ARBA00004141"/>
    </source>
</evidence>
<evidence type="ECO:0000256" key="4">
    <source>
        <dbReference type="ARBA" id="ARBA00022989"/>
    </source>
</evidence>
<dbReference type="InterPro" id="IPR043203">
    <property type="entry name" value="VGCC_Ca_Na"/>
</dbReference>
<dbReference type="Pfam" id="PF00520">
    <property type="entry name" value="Ion_trans"/>
    <property type="match status" value="1"/>
</dbReference>
<feature type="domain" description="EF-hand" evidence="8">
    <location>
        <begin position="430"/>
        <end position="465"/>
    </location>
</feature>
<dbReference type="OrthoDB" id="438662at2759"/>
<feature type="compositionally biased region" description="Basic and acidic residues" evidence="6">
    <location>
        <begin position="44"/>
        <end position="56"/>
    </location>
</feature>
<gene>
    <name evidence="9" type="primary">CACNA1I</name>
    <name evidence="9" type="ORF">SNAT2548_LOCUS28341</name>
</gene>
<dbReference type="Gene3D" id="1.10.287.70">
    <property type="match status" value="1"/>
</dbReference>
<feature type="transmembrane region" description="Helical" evidence="7">
    <location>
        <begin position="338"/>
        <end position="363"/>
    </location>
</feature>
<feature type="region of interest" description="Disordered" evidence="6">
    <location>
        <begin position="44"/>
        <end position="65"/>
    </location>
</feature>
<comment type="subcellular location">
    <subcellularLocation>
        <location evidence="1">Membrane</location>
        <topology evidence="1">Multi-pass membrane protein</topology>
    </subcellularLocation>
</comment>
<sequence>MAFDHPTAPSCSPPTWGLNVAEDHEATDCRPSICTPMAEVIREKLPGHDPSDDQSHLRRMSSRQRRHMRWKNAEQNVNFMSKSQLGKIMSEASWAERMVRSKCFEWFSGSLILFNCIFIGWHTQMLASHAIEQTNLNMDPIVKTSAEVLILQVGFTMCFLVELLVRWKAEGLTDFFRSSDVVWNILDIVCVLIGIVDASAEIAMLVNGLEEQTPLRGFTVMRVLRVVRIVRVVRVIRIMRFFRELRMMIFSTVNSLKSVVWVILFLFGLFYMFGVAFTSAVVSYLDTLEMRKQSESATLQLHFGTLDVSILTLYMAMSGGQNWHVYYDSLATMKGGEFWCLLYILYITFAMFAVVNIVTGVFVDTALQSSKNDREVVVQEELEQKHDYLRQLHQLFQAIDENSEGRITREVLQQAFKHETILAFFSHLKIDVPDATTLFDLLDFDQSGAIDLEEFLHGCYQLHGEATHLEAKMMQAEVRFMKENLVSLVEDMRKVHAQLLFLKRLP</sequence>
<dbReference type="PANTHER" id="PTHR10037:SF62">
    <property type="entry name" value="SODIUM CHANNEL PROTEIN 60E"/>
    <property type="match status" value="1"/>
</dbReference>
<feature type="transmembrane region" description="Helical" evidence="7">
    <location>
        <begin position="103"/>
        <end position="121"/>
    </location>
</feature>
<dbReference type="PROSITE" id="PS00018">
    <property type="entry name" value="EF_HAND_1"/>
    <property type="match status" value="1"/>
</dbReference>
<comment type="caution">
    <text evidence="9">The sequence shown here is derived from an EMBL/GenBank/DDBJ whole genome shotgun (WGS) entry which is preliminary data.</text>
</comment>
<dbReference type="Gene3D" id="1.10.238.10">
    <property type="entry name" value="EF-hand"/>
    <property type="match status" value="1"/>
</dbReference>
<accession>A0A812T177</accession>
<dbReference type="InterPro" id="IPR027359">
    <property type="entry name" value="Volt_channel_dom_sf"/>
</dbReference>
<dbReference type="GO" id="GO:0005509">
    <property type="term" value="F:calcium ion binding"/>
    <property type="evidence" value="ECO:0007669"/>
    <property type="project" value="InterPro"/>
</dbReference>
<dbReference type="InterPro" id="IPR002048">
    <property type="entry name" value="EF_hand_dom"/>
</dbReference>
<protein>
    <submittedName>
        <fullName evidence="9">CACNA1I protein</fullName>
    </submittedName>
</protein>
<dbReference type="EMBL" id="CAJNDS010002513">
    <property type="protein sequence ID" value="CAE7506028.1"/>
    <property type="molecule type" value="Genomic_DNA"/>
</dbReference>